<proteinExistence type="predicted"/>
<protein>
    <submittedName>
        <fullName evidence="3">M138 protein</fullName>
    </submittedName>
</protein>
<dbReference type="EMBL" id="KR184671">
    <property type="protein sequence ID" value="AKP17609.1"/>
    <property type="molecule type" value="Genomic_DNA"/>
</dbReference>
<keyword evidence="2" id="KW-0472">Membrane</keyword>
<keyword evidence="2" id="KW-1133">Transmembrane helix</keyword>
<evidence type="ECO:0000256" key="2">
    <source>
        <dbReference type="SAM" id="Phobius"/>
    </source>
</evidence>
<name>A0A0H4LQD0_MUHV1</name>
<reference evidence="3" key="1">
    <citation type="journal article" date="2015" name="Vet. Res.">
        <title>Comparison of the pathogenesis of the highly passaged MCMV Smith strain with that of the low passaged MCMV HaNa1 isolate in BALB/c mice upon oronasal inoculation.</title>
        <authorList>
            <person name="Zhang S."/>
            <person name="Xiang J."/>
            <person name="Van Doorsselaere J."/>
            <person name="Nauwynck H.J."/>
        </authorList>
    </citation>
    <scope>NUCLEOTIDE SEQUENCE</scope>
    <source>
        <strain evidence="3">HaNa1</strain>
    </source>
</reference>
<evidence type="ECO:0000313" key="3">
    <source>
        <dbReference type="EMBL" id="AKP17609.1"/>
    </source>
</evidence>
<feature type="region of interest" description="Disordered" evidence="1">
    <location>
        <begin position="463"/>
        <end position="491"/>
    </location>
</feature>
<organism evidence="3">
    <name type="scientific">Murid herpesvirus 1</name>
    <name type="common">MuHV-1</name>
    <name type="synonym">Mouse cytomegalovirus</name>
    <dbReference type="NCBI Taxonomy" id="10366"/>
    <lineage>
        <taxon>Viruses</taxon>
        <taxon>Duplodnaviria</taxon>
        <taxon>Heunggongvirae</taxon>
        <taxon>Peploviricota</taxon>
        <taxon>Herviviricetes</taxon>
        <taxon>Herpesvirales</taxon>
        <taxon>Orthoherpesviridae</taxon>
        <taxon>Betaherpesvirinae</taxon>
        <taxon>Muromegalovirus</taxon>
        <taxon>Muromegalovirus muridbeta1</taxon>
    </lineage>
</organism>
<accession>A0A0H4LQD0</accession>
<sequence>MAPSTLIALCLLAAVTAHQLPACQWRLPTETSVPFNISCDLVNGSTVKVWRDLCGEGNATEGWIGMARRGDKLHFSARWNYSTADIGVYYVNVTERNLTTPLTQLITPPMTIWGMRQGGRSRDFVLCTVTGIFSKGEFTLEANGAAVLSVNFTRPGRYAVKRARVSLDLSHRNGTMRFLVSIRGGPMTHVKYQCIMTPLSCVPFAVSKPLMLEYRQTMPSGVKRYTKDSTGTEVANRVCCKIDDYHNWDFAKRVTVTRTTVQCAEPQFLFAFDIPPYMFYIAAVEKPLESVLMLYDVDTWNYAFTSSGVCIQTSKKTGVGLPPGEYQCIFERESGSLYGRSLMVHGSITIEAKTTHDFVSRVEIQITCTFDAVSDGAFTLERVEDGQPVYQSRVGTNESFVSDDSISINGSRLSEGKISVSVYLREDDGVIGRFRCRVRSGCLNLVSRAITVTKPTRMEYALATEEPVTSPQTTTTTTTTTTTPSPPSPAKKLEEIRIKVDGTDDDDFLLETQEPLKSYPYYPLFARVSAEGRLAAVACFFLAAILVLVHISFWISSPPCNLPGCVRHT</sequence>
<keyword evidence="2" id="KW-0812">Transmembrane</keyword>
<evidence type="ECO:0000256" key="1">
    <source>
        <dbReference type="SAM" id="MobiDB-lite"/>
    </source>
</evidence>
<feature type="compositionally biased region" description="Low complexity" evidence="1">
    <location>
        <begin position="469"/>
        <end position="483"/>
    </location>
</feature>
<feature type="transmembrane region" description="Helical" evidence="2">
    <location>
        <begin position="534"/>
        <end position="555"/>
    </location>
</feature>
<organismHost>
    <name type="scientific">Mus musculus</name>
    <name type="common">Mouse</name>
    <dbReference type="NCBI Taxonomy" id="10090"/>
</organismHost>